<keyword evidence="4" id="KW-1185">Reference proteome</keyword>
<name>A0A5M6DEE0_9BACT</name>
<evidence type="ECO:0000313" key="4">
    <source>
        <dbReference type="Proteomes" id="UP000324479"/>
    </source>
</evidence>
<dbReference type="AlphaFoldDB" id="A0A5M6DEE0"/>
<gene>
    <name evidence="3" type="ORF">FYK55_02940</name>
</gene>
<evidence type="ECO:0000256" key="1">
    <source>
        <dbReference type="SAM" id="MobiDB-lite"/>
    </source>
</evidence>
<dbReference type="PROSITE" id="PS51257">
    <property type="entry name" value="PROKAR_LIPOPROTEIN"/>
    <property type="match status" value="1"/>
</dbReference>
<dbReference type="EMBL" id="VWOX01000002">
    <property type="protein sequence ID" value="KAA5545887.1"/>
    <property type="molecule type" value="Genomic_DNA"/>
</dbReference>
<feature type="chain" id="PRO_5024465288" evidence="2">
    <location>
        <begin position="20"/>
        <end position="171"/>
    </location>
</feature>
<evidence type="ECO:0000256" key="2">
    <source>
        <dbReference type="SAM" id="SignalP"/>
    </source>
</evidence>
<keyword evidence="2" id="KW-0732">Signal</keyword>
<evidence type="ECO:0000313" key="3">
    <source>
        <dbReference type="EMBL" id="KAA5545887.1"/>
    </source>
</evidence>
<sequence length="171" mass="18769">MPKLLVLLVGISLLVGCGANDTPKSSHFEHDHEVAQHWPDDLADAAKKIRERLNSPGLETVHDHPSDEHSGDEHHHGNMHEHDHERFGQNPGDEIADIVSWLPEIAADTNLSEQDWNRIDNAARSLSADLNEAGNTLTQSNQERASALCELIAQVLPKVSDQPPASRVSSP</sequence>
<feature type="region of interest" description="Disordered" evidence="1">
    <location>
        <begin position="57"/>
        <end position="92"/>
    </location>
</feature>
<comment type="caution">
    <text evidence="3">The sequence shown here is derived from an EMBL/GenBank/DDBJ whole genome shotgun (WGS) entry which is preliminary data.</text>
</comment>
<reference evidence="3 4" key="1">
    <citation type="submission" date="2019-08" db="EMBL/GenBank/DDBJ databases">
        <authorList>
            <person name="Dhanesh K."/>
            <person name="Kumar G."/>
            <person name="Sasikala C."/>
            <person name="Venkata Ramana C."/>
        </authorList>
    </citation>
    <scope>NUCLEOTIDE SEQUENCE [LARGE SCALE GENOMIC DNA]</scope>
    <source>
        <strain evidence="3 4">JC645</strain>
    </source>
</reference>
<organism evidence="3 4">
    <name type="scientific">Roseiconus nitratireducens</name>
    <dbReference type="NCBI Taxonomy" id="2605748"/>
    <lineage>
        <taxon>Bacteria</taxon>
        <taxon>Pseudomonadati</taxon>
        <taxon>Planctomycetota</taxon>
        <taxon>Planctomycetia</taxon>
        <taxon>Pirellulales</taxon>
        <taxon>Pirellulaceae</taxon>
        <taxon>Roseiconus</taxon>
    </lineage>
</organism>
<protein>
    <submittedName>
        <fullName evidence="3">Uncharacterized protein</fullName>
    </submittedName>
</protein>
<dbReference type="RefSeq" id="WP_150074731.1">
    <property type="nucleotide sequence ID" value="NZ_VWOX01000002.1"/>
</dbReference>
<feature type="signal peptide" evidence="2">
    <location>
        <begin position="1"/>
        <end position="19"/>
    </location>
</feature>
<proteinExistence type="predicted"/>
<feature type="compositionally biased region" description="Basic and acidic residues" evidence="1">
    <location>
        <begin position="60"/>
        <end position="87"/>
    </location>
</feature>
<accession>A0A5M6DEE0</accession>
<dbReference type="Proteomes" id="UP000324479">
    <property type="component" value="Unassembled WGS sequence"/>
</dbReference>